<reference evidence="12" key="1">
    <citation type="submission" date="2018-05" db="EMBL/GenBank/DDBJ databases">
        <title>Pseudarcicella sp. HME7025 Genome sequencing and assembly.</title>
        <authorList>
            <person name="Kim H."/>
            <person name="Kang H."/>
            <person name="Joh K."/>
        </authorList>
    </citation>
    <scope>NUCLEOTIDE SEQUENCE [LARGE SCALE GENOMIC DNA]</scope>
    <source>
        <strain evidence="12">HME7025</strain>
    </source>
</reference>
<keyword evidence="3 10" id="KW-0444">Lipid biosynthesis</keyword>
<comment type="catalytic activity">
    <reaction evidence="1 10">
        <text>a fatty acyl-[ACP] + phosphate = an acyl phosphate + holo-[ACP]</text>
        <dbReference type="Rhea" id="RHEA:42292"/>
        <dbReference type="Rhea" id="RHEA-COMP:9685"/>
        <dbReference type="Rhea" id="RHEA-COMP:14125"/>
        <dbReference type="ChEBI" id="CHEBI:43474"/>
        <dbReference type="ChEBI" id="CHEBI:59918"/>
        <dbReference type="ChEBI" id="CHEBI:64479"/>
        <dbReference type="ChEBI" id="CHEBI:138651"/>
        <dbReference type="EC" id="2.3.1.274"/>
    </reaction>
</comment>
<keyword evidence="6 10" id="KW-0594">Phospholipid biosynthesis</keyword>
<dbReference type="Proteomes" id="UP000245468">
    <property type="component" value="Chromosome"/>
</dbReference>
<dbReference type="InterPro" id="IPR012281">
    <property type="entry name" value="Phospholipid_synth_PlsX-like"/>
</dbReference>
<proteinExistence type="inferred from homology"/>
<organism evidence="11 12">
    <name type="scientific">Aquirufa nivalisilvae</name>
    <dbReference type="NCBI Taxonomy" id="2516557"/>
    <lineage>
        <taxon>Bacteria</taxon>
        <taxon>Pseudomonadati</taxon>
        <taxon>Bacteroidota</taxon>
        <taxon>Cytophagia</taxon>
        <taxon>Cytophagales</taxon>
        <taxon>Flectobacillaceae</taxon>
        <taxon>Aquirufa</taxon>
    </lineage>
</organism>
<keyword evidence="4 10" id="KW-0808">Transferase</keyword>
<evidence type="ECO:0000256" key="4">
    <source>
        <dbReference type="ARBA" id="ARBA00022679"/>
    </source>
</evidence>
<keyword evidence="11" id="KW-0012">Acyltransferase</keyword>
<evidence type="ECO:0000256" key="8">
    <source>
        <dbReference type="ARBA" id="ARBA00024069"/>
    </source>
</evidence>
<dbReference type="NCBIfam" id="TIGR00182">
    <property type="entry name" value="plsX"/>
    <property type="match status" value="1"/>
</dbReference>
<dbReference type="EMBL" id="CP029346">
    <property type="protein sequence ID" value="AWL08492.1"/>
    <property type="molecule type" value="Genomic_DNA"/>
</dbReference>
<dbReference type="PIRSF" id="PIRSF002465">
    <property type="entry name" value="Phsphlp_syn_PlsX"/>
    <property type="match status" value="1"/>
</dbReference>
<sequence length="314" mass="33400">MKIAVDVMGGDFAPKAVIEGILLALPSLSNNEIILAVGPRDTIQSILDEHHYSGTQIQIIHADQVIEMGEHPTRALSQKPNSSIGIGFGLLKEGKADVFASAGNTGAMMVGSLFSVKTIEGIQRPAIAGFVPQTDGKYAVMLDIGANADCKPEMLEQFAILGSVYFEATTGIKSPRVGLINIGEEEQKGSILAQATHALLKANSKINFIGNIEGKDFFKGKADVIVTDGFTGNIMLKMGESIYNIMKDQGMTNDFVENTNYEKYGGSPIIGINGNVIIAHGASSPVAIKNMIGLCKSVVESKVCEKIKGIIENK</sequence>
<dbReference type="SUPFAM" id="SSF53659">
    <property type="entry name" value="Isocitrate/Isopropylmalate dehydrogenase-like"/>
    <property type="match status" value="1"/>
</dbReference>
<dbReference type="PANTHER" id="PTHR30100">
    <property type="entry name" value="FATTY ACID/PHOSPHOLIPID SYNTHESIS PROTEIN PLSX"/>
    <property type="match status" value="1"/>
</dbReference>
<name>A0A2S2DT62_9BACT</name>
<evidence type="ECO:0000313" key="12">
    <source>
        <dbReference type="Proteomes" id="UP000245468"/>
    </source>
</evidence>
<dbReference type="AlphaFoldDB" id="A0A2S2DT62"/>
<evidence type="ECO:0000256" key="6">
    <source>
        <dbReference type="ARBA" id="ARBA00023209"/>
    </source>
</evidence>
<dbReference type="Pfam" id="PF02504">
    <property type="entry name" value="FA_synthesis"/>
    <property type="match status" value="1"/>
</dbReference>
<gene>
    <name evidence="10 11" type="primary">plsX</name>
    <name evidence="11" type="ORF">HME7025_00620</name>
</gene>
<dbReference type="KEGG" id="psez:HME7025_00620"/>
<comment type="subunit">
    <text evidence="9 10">Homodimer. Probably interacts with PlsY.</text>
</comment>
<evidence type="ECO:0000256" key="1">
    <source>
        <dbReference type="ARBA" id="ARBA00001232"/>
    </source>
</evidence>
<dbReference type="GO" id="GO:0005737">
    <property type="term" value="C:cytoplasm"/>
    <property type="evidence" value="ECO:0007669"/>
    <property type="project" value="UniProtKB-SubCell"/>
</dbReference>
<keyword evidence="2 10" id="KW-0963">Cytoplasm</keyword>
<evidence type="ECO:0000256" key="5">
    <source>
        <dbReference type="ARBA" id="ARBA00023098"/>
    </source>
</evidence>
<evidence type="ECO:0000256" key="2">
    <source>
        <dbReference type="ARBA" id="ARBA00022490"/>
    </source>
</evidence>
<comment type="function">
    <text evidence="10">Catalyzes the reversible formation of acyl-phosphate (acyl-PO(4)) from acyl-[acyl-carrier-protein] (acyl-ACP). This enzyme utilizes acyl-ACP as fatty acyl donor, but not acyl-CoA.</text>
</comment>
<evidence type="ECO:0000256" key="3">
    <source>
        <dbReference type="ARBA" id="ARBA00022516"/>
    </source>
</evidence>
<evidence type="ECO:0000256" key="10">
    <source>
        <dbReference type="HAMAP-Rule" id="MF_00019"/>
    </source>
</evidence>
<keyword evidence="5 10" id="KW-0443">Lipid metabolism</keyword>
<dbReference type="GO" id="GO:0043811">
    <property type="term" value="F:phosphate:acyl-[acyl carrier protein] acyltransferase activity"/>
    <property type="evidence" value="ECO:0007669"/>
    <property type="project" value="UniProtKB-UniRule"/>
</dbReference>
<dbReference type="HAMAP" id="MF_00019">
    <property type="entry name" value="PlsX"/>
    <property type="match status" value="1"/>
</dbReference>
<keyword evidence="12" id="KW-1185">Reference proteome</keyword>
<dbReference type="OrthoDB" id="9806408at2"/>
<comment type="subcellular location">
    <subcellularLocation>
        <location evidence="10">Cytoplasm</location>
    </subcellularLocation>
    <text evidence="10">Associated with the membrane possibly through PlsY.</text>
</comment>
<dbReference type="UniPathway" id="UPA00085"/>
<keyword evidence="7 10" id="KW-1208">Phospholipid metabolism</keyword>
<evidence type="ECO:0000256" key="9">
    <source>
        <dbReference type="ARBA" id="ARBA00046608"/>
    </source>
</evidence>
<protein>
    <recommendedName>
        <fullName evidence="8 10">Phosphate acyltransferase</fullName>
        <ecNumber evidence="8 10">2.3.1.274</ecNumber>
    </recommendedName>
    <alternativeName>
        <fullName evidence="10">Acyl-ACP phosphotransacylase</fullName>
    </alternativeName>
    <alternativeName>
        <fullName evidence="10">Acyl-[acyl-carrier-protein]--phosphate acyltransferase</fullName>
    </alternativeName>
    <alternativeName>
        <fullName evidence="10">Phosphate-acyl-ACP acyltransferase</fullName>
    </alternativeName>
</protein>
<dbReference type="GO" id="GO:0008654">
    <property type="term" value="P:phospholipid biosynthetic process"/>
    <property type="evidence" value="ECO:0007669"/>
    <property type="project" value="UniProtKB-KW"/>
</dbReference>
<dbReference type="InterPro" id="IPR003664">
    <property type="entry name" value="FA_synthesis"/>
</dbReference>
<evidence type="ECO:0000313" key="11">
    <source>
        <dbReference type="EMBL" id="AWL08492.1"/>
    </source>
</evidence>
<evidence type="ECO:0000256" key="7">
    <source>
        <dbReference type="ARBA" id="ARBA00023264"/>
    </source>
</evidence>
<accession>A0A2S2DT62</accession>
<dbReference type="GO" id="GO:0006633">
    <property type="term" value="P:fatty acid biosynthetic process"/>
    <property type="evidence" value="ECO:0007669"/>
    <property type="project" value="UniProtKB-UniRule"/>
</dbReference>
<dbReference type="RefSeq" id="WP_109322242.1">
    <property type="nucleotide sequence ID" value="NZ_CP029346.1"/>
</dbReference>
<dbReference type="PANTHER" id="PTHR30100:SF1">
    <property type="entry name" value="PHOSPHATE ACYLTRANSFERASE"/>
    <property type="match status" value="1"/>
</dbReference>
<comment type="similarity">
    <text evidence="10">Belongs to the PlsX family.</text>
</comment>
<dbReference type="Gene3D" id="3.40.718.10">
    <property type="entry name" value="Isopropylmalate Dehydrogenase"/>
    <property type="match status" value="1"/>
</dbReference>
<dbReference type="EC" id="2.3.1.274" evidence="8 10"/>
<comment type="pathway">
    <text evidence="10">Lipid metabolism; phospholipid metabolism.</text>
</comment>